<dbReference type="EMBL" id="BRXZ01003081">
    <property type="protein sequence ID" value="GMH46868.1"/>
    <property type="molecule type" value="Genomic_DNA"/>
</dbReference>
<evidence type="ECO:0000256" key="4">
    <source>
        <dbReference type="ARBA" id="ARBA00022806"/>
    </source>
</evidence>
<accession>A0A9W6Z957</accession>
<dbReference type="GO" id="GO:0003724">
    <property type="term" value="F:RNA helicase activity"/>
    <property type="evidence" value="ECO:0007669"/>
    <property type="project" value="UniProtKB-EC"/>
</dbReference>
<dbReference type="InterPro" id="IPR001650">
    <property type="entry name" value="Helicase_C-like"/>
</dbReference>
<evidence type="ECO:0000256" key="2">
    <source>
        <dbReference type="ARBA" id="ARBA00022741"/>
    </source>
</evidence>
<name>A0A9W6Z957_9STRA</name>
<evidence type="ECO:0000313" key="8">
    <source>
        <dbReference type="Proteomes" id="UP001165082"/>
    </source>
</evidence>
<evidence type="ECO:0000313" key="7">
    <source>
        <dbReference type="EMBL" id="GMH46868.1"/>
    </source>
</evidence>
<keyword evidence="2" id="KW-0547">Nucleotide-binding</keyword>
<reference evidence="7" key="1">
    <citation type="submission" date="2022-07" db="EMBL/GenBank/DDBJ databases">
        <title>Genome analysis of Parmales, a sister group of diatoms, reveals the evolutionary specialization of diatoms from phago-mixotrophs to photoautotrophs.</title>
        <authorList>
            <person name="Ban H."/>
            <person name="Sato S."/>
            <person name="Yoshikawa S."/>
            <person name="Kazumasa Y."/>
            <person name="Nakamura Y."/>
            <person name="Ichinomiya M."/>
            <person name="Saitoh K."/>
            <person name="Sato N."/>
            <person name="Blanc-Mathieu R."/>
            <person name="Endo H."/>
            <person name="Kuwata A."/>
            <person name="Ogata H."/>
        </authorList>
    </citation>
    <scope>NUCLEOTIDE SEQUENCE</scope>
</reference>
<dbReference type="Gene3D" id="3.40.50.300">
    <property type="entry name" value="P-loop containing nucleotide triphosphate hydrolases"/>
    <property type="match status" value="1"/>
</dbReference>
<evidence type="ECO:0000256" key="5">
    <source>
        <dbReference type="ARBA" id="ARBA00022840"/>
    </source>
</evidence>
<keyword evidence="4" id="KW-0347">Helicase</keyword>
<gene>
    <name evidence="7" type="ORF">TrRE_jg12913</name>
</gene>
<keyword evidence="5" id="KW-0067">ATP-binding</keyword>
<keyword evidence="8" id="KW-1185">Reference proteome</keyword>
<dbReference type="PANTHER" id="PTHR47963">
    <property type="entry name" value="DEAD-BOX ATP-DEPENDENT RNA HELICASE 47, MITOCHONDRIAL"/>
    <property type="match status" value="1"/>
</dbReference>
<feature type="domain" description="Helicase C-terminal" evidence="6">
    <location>
        <begin position="1"/>
        <end position="83"/>
    </location>
</feature>
<dbReference type="Proteomes" id="UP001165082">
    <property type="component" value="Unassembled WGS sequence"/>
</dbReference>
<dbReference type="PANTHER" id="PTHR47963:SF8">
    <property type="entry name" value="ATP-DEPENDENT RNA HELICASE DEAD"/>
    <property type="match status" value="1"/>
</dbReference>
<keyword evidence="3" id="KW-0378">Hydrolase</keyword>
<dbReference type="GO" id="GO:0005524">
    <property type="term" value="F:ATP binding"/>
    <property type="evidence" value="ECO:0007669"/>
    <property type="project" value="UniProtKB-KW"/>
</dbReference>
<evidence type="ECO:0000256" key="1">
    <source>
        <dbReference type="ARBA" id="ARBA00012552"/>
    </source>
</evidence>
<proteinExistence type="predicted"/>
<dbReference type="CDD" id="cd18787">
    <property type="entry name" value="SF2_C_DEAD"/>
    <property type="match status" value="1"/>
</dbReference>
<dbReference type="AlphaFoldDB" id="A0A9W6Z957"/>
<dbReference type="GO" id="GO:0003723">
    <property type="term" value="F:RNA binding"/>
    <property type="evidence" value="ECO:0007669"/>
    <property type="project" value="TreeGrafter"/>
</dbReference>
<dbReference type="EC" id="3.6.4.13" evidence="1"/>
<evidence type="ECO:0000256" key="3">
    <source>
        <dbReference type="ARBA" id="ARBA00022801"/>
    </source>
</evidence>
<dbReference type="OrthoDB" id="4255at2759"/>
<dbReference type="InterPro" id="IPR050547">
    <property type="entry name" value="DEAD_box_RNA_helicases"/>
</dbReference>
<dbReference type="SUPFAM" id="SSF52540">
    <property type="entry name" value="P-loop containing nucleoside triphosphate hydrolases"/>
    <property type="match status" value="1"/>
</dbReference>
<dbReference type="InterPro" id="IPR027417">
    <property type="entry name" value="P-loop_NTPase"/>
</dbReference>
<dbReference type="PROSITE" id="PS51194">
    <property type="entry name" value="HELICASE_CTER"/>
    <property type="match status" value="1"/>
</dbReference>
<protein>
    <recommendedName>
        <fullName evidence="1">RNA helicase</fullName>
        <ecNumber evidence="1">3.6.4.13</ecNumber>
    </recommendedName>
</protein>
<sequence length="241" mass="25588">MILSFPRGIDIPEVDLVIQYEPPRDVDTYVHRSGRTGRAGRSGTSILLFTPREAGDVIKIERSLGHGFKFDLTGPPTAAAALAAAAKTSALACTSVPMETRAHFQQAADGLLESGEDPASIIAACLAAISKRSATVVSKSLLTGQQGFMTLKISSDKEAGRNGVSSGDVMFAVTKLAEAARAEMVDGDEDVDELELSKRGFPYNCDVGKIQTFREMATAGVAAAGAEVEVAMIQGWRRRRL</sequence>
<dbReference type="Pfam" id="PF26142">
    <property type="entry name" value="DD_DDX21-DDX50"/>
    <property type="match status" value="1"/>
</dbReference>
<comment type="caution">
    <text evidence="7">The sequence shown here is derived from an EMBL/GenBank/DDBJ whole genome shotgun (WGS) entry which is preliminary data.</text>
</comment>
<organism evidence="7 8">
    <name type="scientific">Triparma retinervis</name>
    <dbReference type="NCBI Taxonomy" id="2557542"/>
    <lineage>
        <taxon>Eukaryota</taxon>
        <taxon>Sar</taxon>
        <taxon>Stramenopiles</taxon>
        <taxon>Ochrophyta</taxon>
        <taxon>Bolidophyceae</taxon>
        <taxon>Parmales</taxon>
        <taxon>Triparmaceae</taxon>
        <taxon>Triparma</taxon>
    </lineage>
</organism>
<dbReference type="GO" id="GO:0016787">
    <property type="term" value="F:hydrolase activity"/>
    <property type="evidence" value="ECO:0007669"/>
    <property type="project" value="UniProtKB-KW"/>
</dbReference>
<dbReference type="InterPro" id="IPR059027">
    <property type="entry name" value="DD_DDX21-DDX50"/>
</dbReference>
<evidence type="ECO:0000259" key="6">
    <source>
        <dbReference type="PROSITE" id="PS51194"/>
    </source>
</evidence>
<dbReference type="Pfam" id="PF00271">
    <property type="entry name" value="Helicase_C"/>
    <property type="match status" value="1"/>
</dbReference>